<proteinExistence type="predicted"/>
<reference evidence="1" key="1">
    <citation type="submission" date="2023-06" db="EMBL/GenBank/DDBJ databases">
        <authorList>
            <person name="Delattre M."/>
        </authorList>
    </citation>
    <scope>NUCLEOTIDE SEQUENCE</scope>
    <source>
        <strain evidence="1">AF72</strain>
    </source>
</reference>
<protein>
    <submittedName>
        <fullName evidence="1">Uncharacterized protein</fullName>
    </submittedName>
</protein>
<dbReference type="Proteomes" id="UP001177023">
    <property type="component" value="Unassembled WGS sequence"/>
</dbReference>
<gene>
    <name evidence="1" type="ORF">MSPICULIGERA_LOCUS6293</name>
</gene>
<dbReference type="EMBL" id="CATQJA010001558">
    <property type="protein sequence ID" value="CAJ0567754.1"/>
    <property type="molecule type" value="Genomic_DNA"/>
</dbReference>
<evidence type="ECO:0000313" key="2">
    <source>
        <dbReference type="Proteomes" id="UP001177023"/>
    </source>
</evidence>
<dbReference type="AlphaFoldDB" id="A0AA36CEX7"/>
<accession>A0AA36CEX7</accession>
<name>A0AA36CEX7_9BILA</name>
<evidence type="ECO:0000313" key="1">
    <source>
        <dbReference type="EMBL" id="CAJ0567754.1"/>
    </source>
</evidence>
<comment type="caution">
    <text evidence="1">The sequence shown here is derived from an EMBL/GenBank/DDBJ whole genome shotgun (WGS) entry which is preliminary data.</text>
</comment>
<organism evidence="1 2">
    <name type="scientific">Mesorhabditis spiculigera</name>
    <dbReference type="NCBI Taxonomy" id="96644"/>
    <lineage>
        <taxon>Eukaryota</taxon>
        <taxon>Metazoa</taxon>
        <taxon>Ecdysozoa</taxon>
        <taxon>Nematoda</taxon>
        <taxon>Chromadorea</taxon>
        <taxon>Rhabditida</taxon>
        <taxon>Rhabditina</taxon>
        <taxon>Rhabditomorpha</taxon>
        <taxon>Rhabditoidea</taxon>
        <taxon>Rhabditidae</taxon>
        <taxon>Mesorhabditinae</taxon>
        <taxon>Mesorhabditis</taxon>
    </lineage>
</organism>
<sequence>MIWISICSNGMASQTFPFDERKHVGDLMRHLTTERGYDLAGAFLCCDGNEMRESDFLLYYLVSEILFVELRYLLKSYAHTTNPRSHFPPPPVPIRIFFYLYNVIQ</sequence>
<keyword evidence="2" id="KW-1185">Reference proteome</keyword>
<feature type="non-terminal residue" evidence="1">
    <location>
        <position position="105"/>
    </location>
</feature>